<sequence>MKSVRKLRFHSPCVLFCFVHCGEFWTCVRGEIANRLAKRLKRWRSSYRARSTILPTGRTSSRREKGIYQRP</sequence>
<name>A0A2R6XC08_MARPO</name>
<dbReference type="Gramene" id="Mp3g23660.1">
    <property type="protein sequence ID" value="Mp3g23660.1.cds1"/>
    <property type="gene ID" value="Mp3g23660"/>
</dbReference>
<dbReference type="Proteomes" id="UP000244005">
    <property type="component" value="Unassembled WGS sequence"/>
</dbReference>
<organism evidence="1 2">
    <name type="scientific">Marchantia polymorpha</name>
    <name type="common">Common liverwort</name>
    <name type="synonym">Marchantia aquatica</name>
    <dbReference type="NCBI Taxonomy" id="3197"/>
    <lineage>
        <taxon>Eukaryota</taxon>
        <taxon>Viridiplantae</taxon>
        <taxon>Streptophyta</taxon>
        <taxon>Embryophyta</taxon>
        <taxon>Marchantiophyta</taxon>
        <taxon>Marchantiopsida</taxon>
        <taxon>Marchantiidae</taxon>
        <taxon>Marchantiales</taxon>
        <taxon>Marchantiaceae</taxon>
        <taxon>Marchantia</taxon>
    </lineage>
</organism>
<dbReference type="EMBL" id="KZ772696">
    <property type="protein sequence ID" value="PTQ43655.1"/>
    <property type="molecule type" value="Genomic_DNA"/>
</dbReference>
<accession>A0A2R6XC08</accession>
<reference evidence="2" key="1">
    <citation type="journal article" date="2017" name="Cell">
        <title>Insights into land plant evolution garnered from the Marchantia polymorpha genome.</title>
        <authorList>
            <person name="Bowman J.L."/>
            <person name="Kohchi T."/>
            <person name="Yamato K.T."/>
            <person name="Jenkins J."/>
            <person name="Shu S."/>
            <person name="Ishizaki K."/>
            <person name="Yamaoka S."/>
            <person name="Nishihama R."/>
            <person name="Nakamura Y."/>
            <person name="Berger F."/>
            <person name="Adam C."/>
            <person name="Aki S.S."/>
            <person name="Althoff F."/>
            <person name="Araki T."/>
            <person name="Arteaga-Vazquez M.A."/>
            <person name="Balasubrmanian S."/>
            <person name="Barry K."/>
            <person name="Bauer D."/>
            <person name="Boehm C.R."/>
            <person name="Briginshaw L."/>
            <person name="Caballero-Perez J."/>
            <person name="Catarino B."/>
            <person name="Chen F."/>
            <person name="Chiyoda S."/>
            <person name="Chovatia M."/>
            <person name="Davies K.M."/>
            <person name="Delmans M."/>
            <person name="Demura T."/>
            <person name="Dierschke T."/>
            <person name="Dolan L."/>
            <person name="Dorantes-Acosta A.E."/>
            <person name="Eklund D.M."/>
            <person name="Florent S.N."/>
            <person name="Flores-Sandoval E."/>
            <person name="Fujiyama A."/>
            <person name="Fukuzawa H."/>
            <person name="Galik B."/>
            <person name="Grimanelli D."/>
            <person name="Grimwood J."/>
            <person name="Grossniklaus U."/>
            <person name="Hamada T."/>
            <person name="Haseloff J."/>
            <person name="Hetherington A.J."/>
            <person name="Higo A."/>
            <person name="Hirakawa Y."/>
            <person name="Hundley H.N."/>
            <person name="Ikeda Y."/>
            <person name="Inoue K."/>
            <person name="Inoue S.I."/>
            <person name="Ishida S."/>
            <person name="Jia Q."/>
            <person name="Kakita M."/>
            <person name="Kanazawa T."/>
            <person name="Kawai Y."/>
            <person name="Kawashima T."/>
            <person name="Kennedy M."/>
            <person name="Kinose K."/>
            <person name="Kinoshita T."/>
            <person name="Kohara Y."/>
            <person name="Koide E."/>
            <person name="Komatsu K."/>
            <person name="Kopischke S."/>
            <person name="Kubo M."/>
            <person name="Kyozuka J."/>
            <person name="Lagercrantz U."/>
            <person name="Lin S.S."/>
            <person name="Lindquist E."/>
            <person name="Lipzen A.M."/>
            <person name="Lu C.W."/>
            <person name="De Luna E."/>
            <person name="Martienssen R.A."/>
            <person name="Minamino N."/>
            <person name="Mizutani M."/>
            <person name="Mizutani M."/>
            <person name="Mochizuki N."/>
            <person name="Monte I."/>
            <person name="Mosher R."/>
            <person name="Nagasaki H."/>
            <person name="Nakagami H."/>
            <person name="Naramoto S."/>
            <person name="Nishitani K."/>
            <person name="Ohtani M."/>
            <person name="Okamoto T."/>
            <person name="Okumura M."/>
            <person name="Phillips J."/>
            <person name="Pollak B."/>
            <person name="Reinders A."/>
            <person name="Rovekamp M."/>
            <person name="Sano R."/>
            <person name="Sawa S."/>
            <person name="Schmid M.W."/>
            <person name="Shirakawa M."/>
            <person name="Solano R."/>
            <person name="Spunde A."/>
            <person name="Suetsugu N."/>
            <person name="Sugano S."/>
            <person name="Sugiyama A."/>
            <person name="Sun R."/>
            <person name="Suzuki Y."/>
            <person name="Takenaka M."/>
            <person name="Takezawa D."/>
            <person name="Tomogane H."/>
            <person name="Tsuzuki M."/>
            <person name="Ueda T."/>
            <person name="Umeda M."/>
            <person name="Ward J.M."/>
            <person name="Watanabe Y."/>
            <person name="Yazaki K."/>
            <person name="Yokoyama R."/>
            <person name="Yoshitake Y."/>
            <person name="Yotsui I."/>
            <person name="Zachgo S."/>
            <person name="Schmutz J."/>
        </authorList>
    </citation>
    <scope>NUCLEOTIDE SEQUENCE [LARGE SCALE GENOMIC DNA]</scope>
    <source>
        <strain evidence="2">Tak-1</strain>
    </source>
</reference>
<keyword evidence="2" id="KW-1185">Reference proteome</keyword>
<dbReference type="EMBL" id="KZ772696">
    <property type="protein sequence ID" value="PTQ43654.1"/>
    <property type="molecule type" value="Genomic_DNA"/>
</dbReference>
<reference evidence="1" key="2">
    <citation type="submission" date="2017-12" db="EMBL/GenBank/DDBJ databases">
        <title>WGS assembly of Marchantia polymorpha.</title>
        <authorList>
            <person name="Bowman J.L."/>
            <person name="Kohchi T."/>
            <person name="Yamato K.T."/>
            <person name="Jenkins J."/>
            <person name="Shu S."/>
            <person name="Ishizaki K."/>
            <person name="Yamaoka S."/>
            <person name="Nishihama R."/>
            <person name="Nakamura Y."/>
            <person name="Berger F."/>
            <person name="Adam C."/>
            <person name="Aki S.S."/>
            <person name="Althoff F."/>
            <person name="Araki T."/>
            <person name="Arteaga-Vazquez M.A."/>
            <person name="Balasubrmanian S."/>
            <person name="Bauer D."/>
            <person name="Boehm C.R."/>
            <person name="Briginshaw L."/>
            <person name="Caballero-Perez J."/>
            <person name="Catarino B."/>
            <person name="Chen F."/>
            <person name="Chiyoda S."/>
            <person name="Chovatia M."/>
            <person name="Davies K.M."/>
            <person name="Delmans M."/>
            <person name="Demura T."/>
            <person name="Dierschke T."/>
            <person name="Dolan L."/>
            <person name="Dorantes-Acosta A.E."/>
            <person name="Eklund D.M."/>
            <person name="Florent S.N."/>
            <person name="Flores-Sandoval E."/>
            <person name="Fujiyama A."/>
            <person name="Fukuzawa H."/>
            <person name="Galik B."/>
            <person name="Grimanelli D."/>
            <person name="Grimwood J."/>
            <person name="Grossniklaus U."/>
            <person name="Hamada T."/>
            <person name="Haseloff J."/>
            <person name="Hetherington A.J."/>
            <person name="Higo A."/>
            <person name="Hirakawa Y."/>
            <person name="Hundley H.N."/>
            <person name="Ikeda Y."/>
            <person name="Inoue K."/>
            <person name="Inoue S."/>
            <person name="Ishida S."/>
            <person name="Jia Q."/>
            <person name="Kakita M."/>
            <person name="Kanazawa T."/>
            <person name="Kawai Y."/>
            <person name="Kawashima T."/>
            <person name="Kennedy M."/>
            <person name="Kinose K."/>
            <person name="Kinoshita T."/>
            <person name="Kohara Y."/>
            <person name="Koide E."/>
            <person name="Komatsu K."/>
            <person name="Kopischke S."/>
            <person name="Kubo M."/>
            <person name="Kyozuka J."/>
            <person name="Lagercrantz U."/>
            <person name="Lin S.S."/>
            <person name="Lindquist E."/>
            <person name="Lipzen A.M."/>
            <person name="Lu C."/>
            <person name="Luna E.D."/>
            <person name="Martienssen R.A."/>
            <person name="Minamino N."/>
            <person name="Mizutani M."/>
            <person name="Mizutani M."/>
            <person name="Mochizuki N."/>
            <person name="Monte I."/>
            <person name="Mosher R."/>
            <person name="Nagasaki H."/>
            <person name="Nakagami H."/>
            <person name="Naramoto S."/>
            <person name="Nishitani K."/>
            <person name="Ohtani M."/>
            <person name="Okamoto T."/>
            <person name="Okumura M."/>
            <person name="Phillips J."/>
            <person name="Pollak B."/>
            <person name="Reinders A."/>
            <person name="Roevekamp M."/>
            <person name="Sano R."/>
            <person name="Sawa S."/>
            <person name="Schmid M.W."/>
            <person name="Shirakawa M."/>
            <person name="Solano R."/>
            <person name="Spunde A."/>
            <person name="Suetsugu N."/>
            <person name="Sugano S."/>
            <person name="Sugiyama A."/>
            <person name="Sun R."/>
            <person name="Suzuki Y."/>
            <person name="Takenaka M."/>
            <person name="Takezawa D."/>
            <person name="Tomogane H."/>
            <person name="Tsuzuki M."/>
            <person name="Ueda T."/>
            <person name="Umeda M."/>
            <person name="Ward J.M."/>
            <person name="Watanabe Y."/>
            <person name="Yazaki K."/>
            <person name="Yokoyama R."/>
            <person name="Yoshitake Y."/>
            <person name="Yotsui I."/>
            <person name="Zachgo S."/>
            <person name="Schmutz J."/>
        </authorList>
    </citation>
    <scope>NUCLEOTIDE SEQUENCE [LARGE SCALE GENOMIC DNA]</scope>
    <source>
        <strain evidence="1">Tak-1</strain>
    </source>
</reference>
<evidence type="ECO:0000313" key="2">
    <source>
        <dbReference type="Proteomes" id="UP000244005"/>
    </source>
</evidence>
<dbReference type="AlphaFoldDB" id="A0A2R6XC08"/>
<protein>
    <submittedName>
        <fullName evidence="1">Uncharacterized protein</fullName>
    </submittedName>
</protein>
<dbReference type="Gramene" id="Mp3g23660.2">
    <property type="protein sequence ID" value="Mp3g23660.2.cds1"/>
    <property type="gene ID" value="Mp3g23660"/>
</dbReference>
<evidence type="ECO:0000313" key="1">
    <source>
        <dbReference type="EMBL" id="PTQ43654.1"/>
    </source>
</evidence>
<proteinExistence type="predicted"/>
<gene>
    <name evidence="1" type="ORF">MARPO_0024s0142</name>
</gene>